<accession>A0ABT1Y808</accession>
<reference evidence="1 2" key="1">
    <citation type="submission" date="2022-08" db="EMBL/GenBank/DDBJ databases">
        <title>Proteogenomics of the novel Dehalobacterium formicoaceticum strain EZ94 highlights a key role of methyltransferases during anaerobic dichloromethane degradation.</title>
        <authorList>
            <person name="Wasmund K."/>
        </authorList>
    </citation>
    <scope>NUCLEOTIDE SEQUENCE [LARGE SCALE GENOMIC DNA]</scope>
    <source>
        <strain evidence="1 2">EZ94</strain>
    </source>
</reference>
<protein>
    <submittedName>
        <fullName evidence="1">Uncharacterized protein</fullName>
    </submittedName>
</protein>
<organism evidence="1 2">
    <name type="scientific">Dehalobacterium formicoaceticum</name>
    <dbReference type="NCBI Taxonomy" id="51515"/>
    <lineage>
        <taxon>Bacteria</taxon>
        <taxon>Bacillati</taxon>
        <taxon>Bacillota</taxon>
        <taxon>Clostridia</taxon>
        <taxon>Eubacteriales</taxon>
        <taxon>Peptococcaceae</taxon>
        <taxon>Dehalobacterium</taxon>
    </lineage>
</organism>
<evidence type="ECO:0000313" key="2">
    <source>
        <dbReference type="Proteomes" id="UP001524944"/>
    </source>
</evidence>
<evidence type="ECO:0000313" key="1">
    <source>
        <dbReference type="EMBL" id="MCR6546024.1"/>
    </source>
</evidence>
<keyword evidence="2" id="KW-1185">Reference proteome</keyword>
<name>A0ABT1Y808_9FIRM</name>
<sequence>MTRKVYVDVTARFDKEGGLVPQSVIWEDGRRFEIDRVLDVRPAASLKAGGCGMRYTCCIWGRETFLFLEEDRWFVEGKKD</sequence>
<dbReference type="EMBL" id="JANPWE010000005">
    <property type="protein sequence ID" value="MCR6546024.1"/>
    <property type="molecule type" value="Genomic_DNA"/>
</dbReference>
<dbReference type="RefSeq" id="WP_089612132.1">
    <property type="nucleotide sequence ID" value="NZ_CP022121.1"/>
</dbReference>
<comment type="caution">
    <text evidence="1">The sequence shown here is derived from an EMBL/GenBank/DDBJ whole genome shotgun (WGS) entry which is preliminary data.</text>
</comment>
<dbReference type="Proteomes" id="UP001524944">
    <property type="component" value="Unassembled WGS sequence"/>
</dbReference>
<gene>
    <name evidence="1" type="ORF">NVS47_10955</name>
</gene>
<proteinExistence type="predicted"/>